<comment type="cofactor">
    <cofactor evidence="1">
        <name>Zn(2+)</name>
        <dbReference type="ChEBI" id="CHEBI:29105"/>
    </cofactor>
</comment>
<dbReference type="SMART" id="SM00849">
    <property type="entry name" value="Lactamase_B"/>
    <property type="match status" value="1"/>
</dbReference>
<accession>A0A2N5C3D7</accession>
<dbReference type="RefSeq" id="WP_101685202.1">
    <property type="nucleotide sequence ID" value="NZ_PJRP01000023.1"/>
</dbReference>
<evidence type="ECO:0000256" key="5">
    <source>
        <dbReference type="ARBA" id="ARBA00022833"/>
    </source>
</evidence>
<dbReference type="SUPFAM" id="SSF56281">
    <property type="entry name" value="Metallo-hydrolase/oxidoreductase"/>
    <property type="match status" value="1"/>
</dbReference>
<organism evidence="7 8">
    <name type="scientific">Cupriavidus pauculus</name>
    <dbReference type="NCBI Taxonomy" id="82633"/>
    <lineage>
        <taxon>Bacteria</taxon>
        <taxon>Pseudomonadati</taxon>
        <taxon>Pseudomonadota</taxon>
        <taxon>Betaproteobacteria</taxon>
        <taxon>Burkholderiales</taxon>
        <taxon>Burkholderiaceae</taxon>
        <taxon>Cupriavidus</taxon>
    </lineage>
</organism>
<evidence type="ECO:0000259" key="6">
    <source>
        <dbReference type="SMART" id="SM00849"/>
    </source>
</evidence>
<dbReference type="InterPro" id="IPR001279">
    <property type="entry name" value="Metallo-B-lactamas"/>
</dbReference>
<dbReference type="GO" id="GO:0016787">
    <property type="term" value="F:hydrolase activity"/>
    <property type="evidence" value="ECO:0007669"/>
    <property type="project" value="UniProtKB-KW"/>
</dbReference>
<evidence type="ECO:0000256" key="4">
    <source>
        <dbReference type="ARBA" id="ARBA00022801"/>
    </source>
</evidence>
<dbReference type="Gene3D" id="3.60.15.10">
    <property type="entry name" value="Ribonuclease Z/Hydroxyacylglutathione hydrolase-like"/>
    <property type="match status" value="1"/>
</dbReference>
<evidence type="ECO:0000256" key="3">
    <source>
        <dbReference type="ARBA" id="ARBA00022723"/>
    </source>
</evidence>
<sequence length="293" mass="32482">MSEGKVRLGKLVNLLTAAGVVWGGAAIAAPAVSLPSSPEVIAPRLYVLDCGTLVYNRPEFYNLTRDEVKDTNMPVTCYLVVHPKGTLLYDTGLSDSLVGRPLYENIQVGYAQIKFNTLRGQLAEIGVAPKKVDYLVISHWHFDHTGNANDYADAKWLGYQAERNEMFGPEARKSPTFQDYAALEQSKFVAINGEYDVFDDGTVKVIPTPGHTPGHSSLFVKLKNTGPIVLSGDLYHYEEERTLNRMPDREKTAGTPESRAAVEALLKKTGANLWVGHSMEFFKNVRKAPSWYD</sequence>
<name>A0A2N5C3D7_9BURK</name>
<protein>
    <submittedName>
        <fullName evidence="7">MBL fold hydrolase</fullName>
    </submittedName>
</protein>
<dbReference type="GO" id="GO:0046872">
    <property type="term" value="F:metal ion binding"/>
    <property type="evidence" value="ECO:0007669"/>
    <property type="project" value="UniProtKB-KW"/>
</dbReference>
<dbReference type="Pfam" id="PF00753">
    <property type="entry name" value="Lactamase_B"/>
    <property type="match status" value="1"/>
</dbReference>
<comment type="similarity">
    <text evidence="2">Belongs to the metallo-beta-lactamase superfamily.</text>
</comment>
<reference evidence="7 8" key="1">
    <citation type="submission" date="2017-12" db="EMBL/GenBank/DDBJ databases">
        <title>Genome sequence of the active heterotrophic nitrifier-denitrifier, Cupriavidus pauculus UM1.</title>
        <authorList>
            <person name="Putonti C."/>
            <person name="Castignetti D."/>
        </authorList>
    </citation>
    <scope>NUCLEOTIDE SEQUENCE [LARGE SCALE GENOMIC DNA]</scope>
    <source>
        <strain evidence="7 8">UM1</strain>
    </source>
</reference>
<dbReference type="AlphaFoldDB" id="A0A2N5C3D7"/>
<dbReference type="OrthoDB" id="5443440at2"/>
<comment type="caution">
    <text evidence="7">The sequence shown here is derived from an EMBL/GenBank/DDBJ whole genome shotgun (WGS) entry which is preliminary data.</text>
</comment>
<evidence type="ECO:0000256" key="2">
    <source>
        <dbReference type="ARBA" id="ARBA00007749"/>
    </source>
</evidence>
<dbReference type="InterPro" id="IPR036866">
    <property type="entry name" value="RibonucZ/Hydroxyglut_hydro"/>
</dbReference>
<dbReference type="EMBL" id="PJRP01000023">
    <property type="protein sequence ID" value="PLP96743.1"/>
    <property type="molecule type" value="Genomic_DNA"/>
</dbReference>
<feature type="domain" description="Metallo-beta-lactamase" evidence="6">
    <location>
        <begin position="74"/>
        <end position="277"/>
    </location>
</feature>
<dbReference type="PANTHER" id="PTHR42978:SF2">
    <property type="entry name" value="102 KBASES UNSTABLE REGION: FROM 1 TO 119443"/>
    <property type="match status" value="1"/>
</dbReference>
<dbReference type="InterPro" id="IPR051013">
    <property type="entry name" value="MBL_superfamily_lactonases"/>
</dbReference>
<evidence type="ECO:0000256" key="1">
    <source>
        <dbReference type="ARBA" id="ARBA00001947"/>
    </source>
</evidence>
<keyword evidence="5" id="KW-0862">Zinc</keyword>
<proteinExistence type="inferred from homology"/>
<dbReference type="Proteomes" id="UP000234341">
    <property type="component" value="Unassembled WGS sequence"/>
</dbReference>
<gene>
    <name evidence="7" type="ORF">CYJ10_30630</name>
</gene>
<dbReference type="CDD" id="cd07729">
    <property type="entry name" value="AHL_lactonase_MBL-fold"/>
    <property type="match status" value="1"/>
</dbReference>
<keyword evidence="3" id="KW-0479">Metal-binding</keyword>
<evidence type="ECO:0000313" key="7">
    <source>
        <dbReference type="EMBL" id="PLP96743.1"/>
    </source>
</evidence>
<evidence type="ECO:0000313" key="8">
    <source>
        <dbReference type="Proteomes" id="UP000234341"/>
    </source>
</evidence>
<keyword evidence="4 7" id="KW-0378">Hydrolase</keyword>
<dbReference type="PANTHER" id="PTHR42978">
    <property type="entry name" value="QUORUM-QUENCHING LACTONASE YTNP-RELATED-RELATED"/>
    <property type="match status" value="1"/>
</dbReference>